<keyword evidence="2" id="KW-1185">Reference proteome</keyword>
<accession>A0ABP9F5S7</accession>
<evidence type="ECO:0000313" key="2">
    <source>
        <dbReference type="Proteomes" id="UP001499988"/>
    </source>
</evidence>
<reference evidence="2" key="1">
    <citation type="journal article" date="2019" name="Int. J. Syst. Evol. Microbiol.">
        <title>The Global Catalogue of Microorganisms (GCM) 10K type strain sequencing project: providing services to taxonomists for standard genome sequencing and annotation.</title>
        <authorList>
            <consortium name="The Broad Institute Genomics Platform"/>
            <consortium name="The Broad Institute Genome Sequencing Center for Infectious Disease"/>
            <person name="Wu L."/>
            <person name="Ma J."/>
        </authorList>
    </citation>
    <scope>NUCLEOTIDE SEQUENCE [LARGE SCALE GENOMIC DNA]</scope>
    <source>
        <strain evidence="2">JCM 18401</strain>
    </source>
</reference>
<organism evidence="1 2">
    <name type="scientific">Ferrimonas pelagia</name>
    <dbReference type="NCBI Taxonomy" id="1177826"/>
    <lineage>
        <taxon>Bacteria</taxon>
        <taxon>Pseudomonadati</taxon>
        <taxon>Pseudomonadota</taxon>
        <taxon>Gammaproteobacteria</taxon>
        <taxon>Alteromonadales</taxon>
        <taxon>Ferrimonadaceae</taxon>
        <taxon>Ferrimonas</taxon>
    </lineage>
</organism>
<dbReference type="EMBL" id="BAABJZ010000094">
    <property type="protein sequence ID" value="GAA4894993.1"/>
    <property type="molecule type" value="Genomic_DNA"/>
</dbReference>
<proteinExistence type="predicted"/>
<name>A0ABP9F5S7_9GAMM</name>
<sequence>MVHRRLWAADRDNDAEWMSSSAAALNATNGVACHADGINKYHVFERPYRQKRRRLGGMDAAARFPASPCKGA</sequence>
<gene>
    <name evidence="1" type="ORF">GCM10023333_30240</name>
</gene>
<evidence type="ECO:0000313" key="1">
    <source>
        <dbReference type="EMBL" id="GAA4894993.1"/>
    </source>
</evidence>
<comment type="caution">
    <text evidence="1">The sequence shown here is derived from an EMBL/GenBank/DDBJ whole genome shotgun (WGS) entry which is preliminary data.</text>
</comment>
<protein>
    <submittedName>
        <fullName evidence="1">Uncharacterized protein</fullName>
    </submittedName>
</protein>
<dbReference type="Proteomes" id="UP001499988">
    <property type="component" value="Unassembled WGS sequence"/>
</dbReference>